<dbReference type="EMBL" id="JAVHJO010000017">
    <property type="protein sequence ID" value="KAK6525104.1"/>
    <property type="molecule type" value="Genomic_DNA"/>
</dbReference>
<organism evidence="2 3">
    <name type="scientific">Orbilia ellipsospora</name>
    <dbReference type="NCBI Taxonomy" id="2528407"/>
    <lineage>
        <taxon>Eukaryota</taxon>
        <taxon>Fungi</taxon>
        <taxon>Dikarya</taxon>
        <taxon>Ascomycota</taxon>
        <taxon>Pezizomycotina</taxon>
        <taxon>Orbiliomycetes</taxon>
        <taxon>Orbiliales</taxon>
        <taxon>Orbiliaceae</taxon>
        <taxon>Orbilia</taxon>
    </lineage>
</organism>
<keyword evidence="3" id="KW-1185">Reference proteome</keyword>
<evidence type="ECO:0000313" key="2">
    <source>
        <dbReference type="EMBL" id="KAK6525104.1"/>
    </source>
</evidence>
<gene>
    <name evidence="2" type="ORF">TWF694_005252</name>
</gene>
<dbReference type="AlphaFoldDB" id="A0AAV9WSJ0"/>
<accession>A0AAV9WSJ0</accession>
<feature type="compositionally biased region" description="Basic and acidic residues" evidence="1">
    <location>
        <begin position="148"/>
        <end position="174"/>
    </location>
</feature>
<protein>
    <submittedName>
        <fullName evidence="2">Uncharacterized protein</fullName>
    </submittedName>
</protein>
<reference evidence="2 3" key="1">
    <citation type="submission" date="2019-10" db="EMBL/GenBank/DDBJ databases">
        <authorList>
            <person name="Palmer J.M."/>
        </authorList>
    </citation>
    <scope>NUCLEOTIDE SEQUENCE [LARGE SCALE GENOMIC DNA]</scope>
    <source>
        <strain evidence="2 3">TWF694</strain>
    </source>
</reference>
<feature type="region of interest" description="Disordered" evidence="1">
    <location>
        <begin position="105"/>
        <end position="188"/>
    </location>
</feature>
<comment type="caution">
    <text evidence="2">The sequence shown here is derived from an EMBL/GenBank/DDBJ whole genome shotgun (WGS) entry which is preliminary data.</text>
</comment>
<sequence>MGRATRSAAQAKAAGICAHAPAPAADPAPAPAPKAKSKGRGRAPKLSAKAKYRALALAHASEPEPQLEAAREVSPGLEADTGPSTLAEAIRRRRYAEWLELRADLDTIVRGEPRSPPTELRSQPNADHEGGWGSPDNQPPLAASPTPHSDRRSAGVAKEADVRSLELQDEKEQSSQEATGSKTVTSFARRRMDLLIETLTSMAE</sequence>
<evidence type="ECO:0000313" key="3">
    <source>
        <dbReference type="Proteomes" id="UP001365542"/>
    </source>
</evidence>
<dbReference type="Proteomes" id="UP001365542">
    <property type="component" value="Unassembled WGS sequence"/>
</dbReference>
<evidence type="ECO:0000256" key="1">
    <source>
        <dbReference type="SAM" id="MobiDB-lite"/>
    </source>
</evidence>
<proteinExistence type="predicted"/>
<feature type="region of interest" description="Disordered" evidence="1">
    <location>
        <begin position="20"/>
        <end position="88"/>
    </location>
</feature>
<name>A0AAV9WSJ0_9PEZI</name>
<feature type="compositionally biased region" description="Basic residues" evidence="1">
    <location>
        <begin position="35"/>
        <end position="52"/>
    </location>
</feature>
<feature type="compositionally biased region" description="Polar residues" evidence="1">
    <location>
        <begin position="175"/>
        <end position="186"/>
    </location>
</feature>